<dbReference type="AlphaFoldDB" id="A0A1J1JB54"/>
<dbReference type="InterPro" id="IPR021469">
    <property type="entry name" value="DUF3122"/>
</dbReference>
<dbReference type="EMBL" id="LO018304">
    <property type="protein sequence ID" value="CUM58239.1"/>
    <property type="molecule type" value="Genomic_DNA"/>
</dbReference>
<dbReference type="Proteomes" id="UP001153761">
    <property type="component" value="Chromosome"/>
</dbReference>
<evidence type="ECO:0000313" key="1">
    <source>
        <dbReference type="EMBL" id="CAD5972819.1"/>
    </source>
</evidence>
<reference evidence="1" key="2">
    <citation type="submission" date="2020-09" db="EMBL/GenBank/DDBJ databases">
        <authorList>
            <person name="Blom J."/>
        </authorList>
    </citation>
    <scope>NUCLEOTIDE SEQUENCE</scope>
    <source>
        <strain evidence="1">No.66</strain>
    </source>
</reference>
<name>A0A1J1JB54_PLAAG</name>
<evidence type="ECO:0000313" key="2">
    <source>
        <dbReference type="EMBL" id="CUM58239.1"/>
    </source>
</evidence>
<protein>
    <recommendedName>
        <fullName evidence="3">DUF3122 domain-containing protein</fullName>
    </recommendedName>
</protein>
<accession>A0A1J1JB54</accession>
<dbReference type="EMBL" id="LR882963">
    <property type="protein sequence ID" value="CAD5972819.1"/>
    <property type="molecule type" value="Genomic_DNA"/>
</dbReference>
<evidence type="ECO:0008006" key="3">
    <source>
        <dbReference type="Google" id="ProtNLM"/>
    </source>
</evidence>
<proteinExistence type="predicted"/>
<reference evidence="2" key="1">
    <citation type="submission" date="2015-09" db="EMBL/GenBank/DDBJ databases">
        <authorList>
            <person name="Jackson K.R."/>
            <person name="Lunt B.L."/>
            <person name="Fisher J.N.B."/>
            <person name="Gardner A.V."/>
            <person name="Bailey M.E."/>
            <person name="Deus L.M."/>
            <person name="Earl A.S."/>
            <person name="Gibby P.D."/>
            <person name="Hartmann K.A."/>
            <person name="Liu J.E."/>
            <person name="Manci A.M."/>
            <person name="Nielsen D.A."/>
            <person name="Solomon M.B."/>
            <person name="Breakwell D.P."/>
            <person name="Burnett S.H."/>
            <person name="Grose J.H."/>
        </authorList>
    </citation>
    <scope>NUCLEOTIDE SEQUENCE</scope>
    <source>
        <strain evidence="2">7805</strain>
    </source>
</reference>
<gene>
    <name evidence="1" type="ORF">PANO66_04090</name>
    <name evidence="2" type="ORF">PLAM_0272</name>
</gene>
<dbReference type="Pfam" id="PF11320">
    <property type="entry name" value="DUF3122"/>
    <property type="match status" value="1"/>
</dbReference>
<organism evidence="2">
    <name type="scientific">Planktothrix agardhii</name>
    <name type="common">Oscillatoria agardhii</name>
    <dbReference type="NCBI Taxonomy" id="1160"/>
    <lineage>
        <taxon>Bacteria</taxon>
        <taxon>Bacillati</taxon>
        <taxon>Cyanobacteriota</taxon>
        <taxon>Cyanophyceae</taxon>
        <taxon>Oscillatoriophycideae</taxon>
        <taxon>Oscillatoriales</taxon>
        <taxon>Microcoleaceae</taxon>
        <taxon>Planktothrix</taxon>
    </lineage>
</organism>
<dbReference type="RefSeq" id="WP_042153970.1">
    <property type="nucleotide sequence ID" value="NZ_LR882934.1"/>
</dbReference>
<sequence length="170" mass="19334">MLRLLTKAVVIGMTLLFLILGSQFFILEPANATIGQQQEAPGQMLYQSRHSLRDETGTAWQVVLFKRVKNDQIDTINLRLVGFPNQAAFLHPKGLEIMTRQGRLFQAEDQLAKKSPAPNVGEYNLKEILPQLSSTEQVKLHLPLEGQQRTLTLPPPVILEWQELIKQEKR</sequence>